<evidence type="ECO:0000313" key="1">
    <source>
        <dbReference type="EMBL" id="MQN89314.1"/>
    </source>
</evidence>
<name>A0A646HN02_9BACT</name>
<dbReference type="Proteomes" id="UP000420635">
    <property type="component" value="Unassembled WGS sequence"/>
</dbReference>
<dbReference type="InterPro" id="IPR025049">
    <property type="entry name" value="Mfa-like_1"/>
</dbReference>
<dbReference type="EMBL" id="VZBQ01000056">
    <property type="protein sequence ID" value="MQN89314.1"/>
    <property type="molecule type" value="Genomic_DNA"/>
</dbReference>
<dbReference type="Gene3D" id="2.60.40.2630">
    <property type="match status" value="1"/>
</dbReference>
<gene>
    <name evidence="1" type="ORF">F7D59_05455</name>
</gene>
<dbReference type="RefSeq" id="WP_153113456.1">
    <property type="nucleotide sequence ID" value="NZ_VZAS01000120.1"/>
</dbReference>
<dbReference type="PROSITE" id="PS51257">
    <property type="entry name" value="PROKAR_LIPOPROTEIN"/>
    <property type="match status" value="1"/>
</dbReference>
<accession>A0A646HN02</accession>
<dbReference type="AlphaFoldDB" id="A0A646HN02"/>
<organism evidence="1 2">
    <name type="scientific">Segatella copri</name>
    <dbReference type="NCBI Taxonomy" id="165179"/>
    <lineage>
        <taxon>Bacteria</taxon>
        <taxon>Pseudomonadati</taxon>
        <taxon>Bacteroidota</taxon>
        <taxon>Bacteroidia</taxon>
        <taxon>Bacteroidales</taxon>
        <taxon>Prevotellaceae</taxon>
        <taxon>Segatella</taxon>
    </lineage>
</organism>
<comment type="caution">
    <text evidence="1">The sequence shown here is derived from an EMBL/GenBank/DDBJ whole genome shotgun (WGS) entry which is preliminary data.</text>
</comment>
<dbReference type="Pfam" id="PF13149">
    <property type="entry name" value="Mfa_like_1"/>
    <property type="match status" value="1"/>
</dbReference>
<dbReference type="CDD" id="cd13120">
    <property type="entry name" value="BF2867_like_N"/>
    <property type="match status" value="1"/>
</dbReference>
<sequence length="562" mass="61290">MKYQKILGLVATAGLFLAGCTTDSDTQNTWFSDPSAVRISASVGSTFTRSNPTAGLDEGLKSFNSGDKIGVTSGGTSVIYSFDGTDWLPGSNTDYLVWDTKNMSFQCWYPADGKNSFDKGYIQADQSDAQKIVNSDYMAAEIKPASIPEDKVLKVELERKTARLTLNISHFNAQFADVAKIDHVNIISKASTDASETSTVTINPFPVAGEASEIGKVGTTYTALVAPGAIEAQLYLPSGEAATTPLVVKTSALEAGKSYTYNLIVGKDAVTIDDMTVAEWKPGETTGGEALERPDYLTFTADGSTSIKIECTGGYVVSGLEYSVNFGEWKEWSGTWVSFGPKTNLRLRGTSEKGTAESSSKYASFTFNPYGNEQQVQCTGDIRTLLDYTNYKNVDTGNARFCYLFYECKKLTTAPKLPAMKLADYCYTNMFGYCENLETAPDLPAKDLPQSCYYDMFNECKNLVTGPKISATKMSKFSCQWMLVNCPKLSSVTLLTPSDQMNAESALERWLENSGTSVTTRTLIVKDKAAYDALNSKSYLPSQWQISSSCTVQDEEGNDITE</sequence>
<evidence type="ECO:0000313" key="2">
    <source>
        <dbReference type="Proteomes" id="UP000420635"/>
    </source>
</evidence>
<reference evidence="2" key="1">
    <citation type="submission" date="2019-09" db="EMBL/GenBank/DDBJ databases">
        <title>Distinct polysaccharide growth profiles of human intestinal Prevotella copri isolates.</title>
        <authorList>
            <person name="Fehlner-Peach H."/>
            <person name="Magnabosco C."/>
            <person name="Raghavan V."/>
            <person name="Scher J.U."/>
            <person name="Tett A."/>
            <person name="Cox L.M."/>
            <person name="Gottsegen C."/>
            <person name="Watters A."/>
            <person name="Wiltshire- Gordon J.D."/>
            <person name="Segata N."/>
            <person name="Bonneau R."/>
            <person name="Littman D.R."/>
        </authorList>
    </citation>
    <scope>NUCLEOTIDE SEQUENCE [LARGE SCALE GENOMIC DNA]</scope>
    <source>
        <strain evidence="2">iP54</strain>
    </source>
</reference>
<proteinExistence type="predicted"/>
<dbReference type="CDD" id="cd13121">
    <property type="entry name" value="BF2867_like_C"/>
    <property type="match status" value="1"/>
</dbReference>
<protein>
    <submittedName>
        <fullName evidence="1">Fimbrillin family protein</fullName>
    </submittedName>
</protein>